<evidence type="ECO:0000313" key="1">
    <source>
        <dbReference type="EMBL" id="DAF57095.1"/>
    </source>
</evidence>
<organism evidence="1">
    <name type="scientific">Siphoviridae sp. ctEeW6</name>
    <dbReference type="NCBI Taxonomy" id="2827816"/>
    <lineage>
        <taxon>Viruses</taxon>
        <taxon>Duplodnaviria</taxon>
        <taxon>Heunggongvirae</taxon>
        <taxon>Uroviricota</taxon>
        <taxon>Caudoviricetes</taxon>
    </lineage>
</organism>
<proteinExistence type="predicted"/>
<reference evidence="1" key="1">
    <citation type="journal article" date="2021" name="Proc. Natl. Acad. Sci. U.S.A.">
        <title>A Catalog of Tens of Thousands of Viruses from Human Metagenomes Reveals Hidden Associations with Chronic Diseases.</title>
        <authorList>
            <person name="Tisza M.J."/>
            <person name="Buck C.B."/>
        </authorList>
    </citation>
    <scope>NUCLEOTIDE SEQUENCE</scope>
    <source>
        <strain evidence="1">CtEeW6</strain>
    </source>
</reference>
<protein>
    <submittedName>
        <fullName evidence="1">Uncharacterized protein</fullName>
    </submittedName>
</protein>
<accession>A0A8S5T2A1</accession>
<name>A0A8S5T2A1_9CAUD</name>
<sequence length="67" mass="7544">MRSARFKWQPENTFSRAITSSYSANRAEPTSGVNRCCKQAAISRFEPREPMHAPTRILVSITIFIGA</sequence>
<dbReference type="EMBL" id="BK032728">
    <property type="protein sequence ID" value="DAF57095.1"/>
    <property type="molecule type" value="Genomic_DNA"/>
</dbReference>